<evidence type="ECO:0000256" key="1">
    <source>
        <dbReference type="ARBA" id="ARBA00010944"/>
    </source>
</evidence>
<gene>
    <name evidence="4" type="ORF">DP116_17380</name>
</gene>
<dbReference type="SUPFAM" id="SSF51445">
    <property type="entry name" value="(Trans)glycosidases"/>
    <property type="match status" value="1"/>
</dbReference>
<keyword evidence="2" id="KW-0521">NADP</keyword>
<dbReference type="CDD" id="cd05254">
    <property type="entry name" value="dTDP_HR_like_SDR_e"/>
    <property type="match status" value="1"/>
</dbReference>
<dbReference type="InterPro" id="IPR036291">
    <property type="entry name" value="NAD(P)-bd_dom_sf"/>
</dbReference>
<protein>
    <recommendedName>
        <fullName evidence="2">dTDP-4-dehydrorhamnose reductase</fullName>
        <ecNumber evidence="2">1.1.1.133</ecNumber>
    </recommendedName>
</protein>
<dbReference type="EMBL" id="QMEB01000139">
    <property type="protein sequence ID" value="NMG21122.1"/>
    <property type="molecule type" value="Genomic_DNA"/>
</dbReference>
<reference evidence="4 5" key="1">
    <citation type="submission" date="2018-06" db="EMBL/GenBank/DDBJ databases">
        <title>Comparative genomics of Brasilonema spp. strains.</title>
        <authorList>
            <person name="Alvarenga D.O."/>
            <person name="Fiore M.F."/>
            <person name="Varani A.M."/>
        </authorList>
    </citation>
    <scope>NUCLEOTIDE SEQUENCE [LARGE SCALE GENOMIC DNA]</scope>
    <source>
        <strain evidence="4 5">SPC951</strain>
    </source>
</reference>
<dbReference type="PANTHER" id="PTHR10491:SF4">
    <property type="entry name" value="METHIONINE ADENOSYLTRANSFERASE 2 SUBUNIT BETA"/>
    <property type="match status" value="1"/>
</dbReference>
<dbReference type="RefSeq" id="WP_169156371.1">
    <property type="nucleotide sequence ID" value="NZ_CAWPJE010000132.1"/>
</dbReference>
<dbReference type="Proteomes" id="UP000718564">
    <property type="component" value="Unassembled WGS sequence"/>
</dbReference>
<organism evidence="4 5">
    <name type="scientific">Brasilonema bromeliae SPC951</name>
    <dbReference type="NCBI Taxonomy" id="385972"/>
    <lineage>
        <taxon>Bacteria</taxon>
        <taxon>Bacillati</taxon>
        <taxon>Cyanobacteriota</taxon>
        <taxon>Cyanophyceae</taxon>
        <taxon>Nostocales</taxon>
        <taxon>Scytonemataceae</taxon>
        <taxon>Brasilonema</taxon>
        <taxon>Bromeliae group (in: Brasilonema)</taxon>
    </lineage>
</organism>
<keyword evidence="2" id="KW-0560">Oxidoreductase</keyword>
<evidence type="ECO:0000313" key="4">
    <source>
        <dbReference type="EMBL" id="NMG21122.1"/>
    </source>
</evidence>
<dbReference type="PANTHER" id="PTHR10491">
    <property type="entry name" value="DTDP-4-DEHYDRORHAMNOSE REDUCTASE"/>
    <property type="match status" value="1"/>
</dbReference>
<evidence type="ECO:0000256" key="2">
    <source>
        <dbReference type="RuleBase" id="RU364082"/>
    </source>
</evidence>
<dbReference type="InterPro" id="IPR001360">
    <property type="entry name" value="Glyco_hydro_1"/>
</dbReference>
<dbReference type="Gene3D" id="3.40.50.720">
    <property type="entry name" value="NAD(P)-binding Rossmann-like Domain"/>
    <property type="match status" value="1"/>
</dbReference>
<dbReference type="EC" id="1.1.1.133" evidence="2"/>
<evidence type="ECO:0000313" key="5">
    <source>
        <dbReference type="Proteomes" id="UP000718564"/>
    </source>
</evidence>
<comment type="similarity">
    <text evidence="1 2">Belongs to the dTDP-4-dehydrorhamnose reductase family.</text>
</comment>
<sequence length="749" mass="83141">MVSFNSTLNTHNSQLPLEVWAGVECTVNRVGDEYFDQLERNGHATRLDDLDLFAELGIKAIRYPILWERTAPDGLENADWSWASERLGRLRELGIRPIVGLVHHGSGPRHTSLIDPEFPEKLALYARAVAERYPWVTHYTPVNEPLTTARFSGMYGHWYPHGGDELSFARALLGQCRAIALSMKAIREVNPNAQLVQTEDLGKIYSTAKLAYQAQFENERRWLSFDLLCGRVTPTHRMWGHLRHCGINEAELEWFLENPCPPDIIGINHYLTSDRFLDERKERYPVCSHGGNGRDEYADVEAVRVCAEGAADPRNLLLEAWERYKLPIAITEAHVSCTREEQLRWLYEVWSAAGQLRDQGVDVRAVTAWSLLGSYDWNSLVTRSVGYYESGVFDLRSRSVSSGESPHPRPTAIAKMVRDLAAGRKPNHPLLETPGWWHRQERLLYPAVSCLKESSGQSGVGGEMTSSSSPSPLVIVGATGTLGRAFARLCELRGISYRLLSRKEMDIADCASVNTVLTELKPWAVVNAAGYVRVDDAEREPHVCLRVNATGPAILAAACAQHNVALLTFSSDLVFDGAVFNPYVESDAVAPLNVYGCSKALAEKLVLKLHPASLVIRTSSFFGPWDDYNFVTIALRQLSAGNTFVAAEDAIVSPTYVPDLVHTSLDLLIDGECGLWHLANQGAIAWADLARLAAKTAGFNPSNVIALPTRELGLTAKRPTYSVLGSNRGDIMSCLDSAMSRYFDECQRF</sequence>
<dbReference type="Pfam" id="PF00232">
    <property type="entry name" value="Glyco_hydro_1"/>
    <property type="match status" value="1"/>
</dbReference>
<comment type="caution">
    <text evidence="4">The sequence shown here is derived from an EMBL/GenBank/DDBJ whole genome shotgun (WGS) entry which is preliminary data.</text>
</comment>
<name>A0ABX1PCJ5_9CYAN</name>
<evidence type="ECO:0000259" key="3">
    <source>
        <dbReference type="Pfam" id="PF04321"/>
    </source>
</evidence>
<dbReference type="Gene3D" id="3.20.20.80">
    <property type="entry name" value="Glycosidases"/>
    <property type="match status" value="1"/>
</dbReference>
<dbReference type="SUPFAM" id="SSF51735">
    <property type="entry name" value="NAD(P)-binding Rossmann-fold domains"/>
    <property type="match status" value="1"/>
</dbReference>
<comment type="pathway">
    <text evidence="2">Carbohydrate biosynthesis; dTDP-L-rhamnose biosynthesis.</text>
</comment>
<comment type="function">
    <text evidence="2">Catalyzes the reduction of dTDP-6-deoxy-L-lyxo-4-hexulose to yield dTDP-L-rhamnose.</text>
</comment>
<dbReference type="Gene3D" id="3.90.25.10">
    <property type="entry name" value="UDP-galactose 4-epimerase, domain 1"/>
    <property type="match status" value="1"/>
</dbReference>
<dbReference type="InterPro" id="IPR017853">
    <property type="entry name" value="GH"/>
</dbReference>
<feature type="domain" description="RmlD-like substrate binding" evidence="3">
    <location>
        <begin position="473"/>
        <end position="727"/>
    </location>
</feature>
<dbReference type="InterPro" id="IPR029903">
    <property type="entry name" value="RmlD-like-bd"/>
</dbReference>
<proteinExistence type="inferred from homology"/>
<keyword evidence="5" id="KW-1185">Reference proteome</keyword>
<dbReference type="Pfam" id="PF04321">
    <property type="entry name" value="RmlD_sub_bind"/>
    <property type="match status" value="1"/>
</dbReference>
<dbReference type="InterPro" id="IPR005913">
    <property type="entry name" value="dTDP_dehydrorham_reduct"/>
</dbReference>
<accession>A0ABX1PCJ5</accession>